<name>A0A382MC01_9ZZZZ</name>
<reference evidence="2" key="1">
    <citation type="submission" date="2018-05" db="EMBL/GenBank/DDBJ databases">
        <authorList>
            <person name="Lanie J.A."/>
            <person name="Ng W.-L."/>
            <person name="Kazmierczak K.M."/>
            <person name="Andrzejewski T.M."/>
            <person name="Davidsen T.M."/>
            <person name="Wayne K.J."/>
            <person name="Tettelin H."/>
            <person name="Glass J.I."/>
            <person name="Rusch D."/>
            <person name="Podicherti R."/>
            <person name="Tsui H.-C.T."/>
            <person name="Winkler M.E."/>
        </authorList>
    </citation>
    <scope>NUCLEOTIDE SEQUENCE</scope>
</reference>
<feature type="region of interest" description="Disordered" evidence="1">
    <location>
        <begin position="337"/>
        <end position="381"/>
    </location>
</feature>
<feature type="non-terminal residue" evidence="2">
    <location>
        <position position="381"/>
    </location>
</feature>
<sequence length="381" mass="42815">MYEFTDTTIAACFLSKYVDLPVDQPDVIRNWISKGHDLFAGERKRLEAFFSLESAAATDYLEVLRGQVNFDSCKRILQLYAEAMAGFRWAILSAEDEPQEQGADYRFQSGFDGLTIILPGKVNQFSSREANFLFYKHAVLHQLGYHQWGTLKALREIDQAISTYPQPRLAAALFARIEAARIDWRWQAEFPGTARGYGLLKQSLGESLRTGLTGPPDLFEQMLLTTLDEPADAREPESAFMVQRLESLRDACSTVFDTLAVLDDLYSLLADKMSTVVASDIVMDYRRTLDIDGALVNLPLFEIEGAVQLTEGEDLLQLAMKIDPAGLEIEEMKRGDVDPEQGMMMTDLDEKPDIASSDEAQSESDKMSGLQEALEQFSRRN</sequence>
<accession>A0A382MC01</accession>
<proteinExistence type="predicted"/>
<dbReference type="AlphaFoldDB" id="A0A382MC01"/>
<protein>
    <submittedName>
        <fullName evidence="2">Uncharacterized protein</fullName>
    </submittedName>
</protein>
<gene>
    <name evidence="2" type="ORF">METZ01_LOCUS299180</name>
</gene>
<organism evidence="2">
    <name type="scientific">marine metagenome</name>
    <dbReference type="NCBI Taxonomy" id="408172"/>
    <lineage>
        <taxon>unclassified sequences</taxon>
        <taxon>metagenomes</taxon>
        <taxon>ecological metagenomes</taxon>
    </lineage>
</organism>
<dbReference type="EMBL" id="UINC01092604">
    <property type="protein sequence ID" value="SVC46326.1"/>
    <property type="molecule type" value="Genomic_DNA"/>
</dbReference>
<evidence type="ECO:0000256" key="1">
    <source>
        <dbReference type="SAM" id="MobiDB-lite"/>
    </source>
</evidence>
<evidence type="ECO:0000313" key="2">
    <source>
        <dbReference type="EMBL" id="SVC46326.1"/>
    </source>
</evidence>